<dbReference type="Proteomes" id="UP000582837">
    <property type="component" value="Unassembled WGS sequence"/>
</dbReference>
<reference evidence="8 9" key="1">
    <citation type="submission" date="2020-08" db="EMBL/GenBank/DDBJ databases">
        <title>Genomic Encyclopedia of Type Strains, Phase IV (KMG-IV): sequencing the most valuable type-strain genomes for metagenomic binning, comparative biology and taxonomic classification.</title>
        <authorList>
            <person name="Goeker M."/>
        </authorList>
    </citation>
    <scope>NUCLEOTIDE SEQUENCE [LARGE SCALE GENOMIC DNA]</scope>
    <source>
        <strain evidence="8 9">DSM 29007</strain>
    </source>
</reference>
<dbReference type="InterPro" id="IPR027473">
    <property type="entry name" value="L-asparaginase_C"/>
</dbReference>
<keyword evidence="2 8" id="KW-0378">Hydrolase</keyword>
<accession>A0A841GXC9</accession>
<evidence type="ECO:0000256" key="1">
    <source>
        <dbReference type="ARBA" id="ARBA00010518"/>
    </source>
</evidence>
<dbReference type="SFLD" id="SFLDS00057">
    <property type="entry name" value="Glutaminase/Asparaginase"/>
    <property type="match status" value="1"/>
</dbReference>
<dbReference type="GO" id="GO:0006528">
    <property type="term" value="P:asparagine metabolic process"/>
    <property type="evidence" value="ECO:0007669"/>
    <property type="project" value="InterPro"/>
</dbReference>
<dbReference type="PROSITE" id="PS51732">
    <property type="entry name" value="ASN_GLN_ASE_3"/>
    <property type="match status" value="1"/>
</dbReference>
<dbReference type="InterPro" id="IPR027474">
    <property type="entry name" value="L-asparaginase_N"/>
</dbReference>
<evidence type="ECO:0000256" key="2">
    <source>
        <dbReference type="ARBA" id="ARBA00022801"/>
    </source>
</evidence>
<evidence type="ECO:0000259" key="7">
    <source>
        <dbReference type="Pfam" id="PF17763"/>
    </source>
</evidence>
<feature type="domain" description="Asparaginase/glutaminase C-terminal" evidence="7">
    <location>
        <begin position="213"/>
        <end position="326"/>
    </location>
</feature>
<dbReference type="PIRSF" id="PIRSF500176">
    <property type="entry name" value="L_ASNase"/>
    <property type="match status" value="1"/>
</dbReference>
<feature type="active site" description="O-isoaspartyl threonine intermediate" evidence="3">
    <location>
        <position position="18"/>
    </location>
</feature>
<dbReference type="Pfam" id="PF00710">
    <property type="entry name" value="Asparaginase"/>
    <property type="match status" value="1"/>
</dbReference>
<feature type="domain" description="L-asparaginase N-terminal" evidence="6">
    <location>
        <begin position="9"/>
        <end position="195"/>
    </location>
</feature>
<evidence type="ECO:0000313" key="8">
    <source>
        <dbReference type="EMBL" id="MBB6069976.1"/>
    </source>
</evidence>
<feature type="active site" evidence="4">
    <location>
        <position position="18"/>
    </location>
</feature>
<comment type="caution">
    <text evidence="8">The sequence shown here is derived from an EMBL/GenBank/DDBJ whole genome shotgun (WGS) entry which is preliminary data.</text>
</comment>
<dbReference type="FunFam" id="3.40.50.1170:FF:000001">
    <property type="entry name" value="L-asparaginase 2"/>
    <property type="match status" value="1"/>
</dbReference>
<dbReference type="RefSeq" id="WP_170039623.1">
    <property type="nucleotide sequence ID" value="NZ_JABDTL010000002.1"/>
</dbReference>
<evidence type="ECO:0000259" key="6">
    <source>
        <dbReference type="Pfam" id="PF00710"/>
    </source>
</evidence>
<proteinExistence type="inferred from homology"/>
<dbReference type="PRINTS" id="PR00139">
    <property type="entry name" value="ASNGLNASE"/>
</dbReference>
<dbReference type="PROSITE" id="PS00144">
    <property type="entry name" value="ASN_GLN_ASE_1"/>
    <property type="match status" value="1"/>
</dbReference>
<dbReference type="PANTHER" id="PTHR11707">
    <property type="entry name" value="L-ASPARAGINASE"/>
    <property type="match status" value="1"/>
</dbReference>
<dbReference type="InterPro" id="IPR004550">
    <property type="entry name" value="AsnASE_II"/>
</dbReference>
<evidence type="ECO:0000256" key="3">
    <source>
        <dbReference type="PIRSR" id="PIRSR001220-1"/>
    </source>
</evidence>
<evidence type="ECO:0000313" key="9">
    <source>
        <dbReference type="Proteomes" id="UP000582837"/>
    </source>
</evidence>
<comment type="similarity">
    <text evidence="1">Belongs to the asparaginase 1 family.</text>
</comment>
<feature type="active site" evidence="5">
    <location>
        <position position="94"/>
    </location>
</feature>
<gene>
    <name evidence="8" type="ORF">HNQ61_001593</name>
</gene>
<dbReference type="Gene3D" id="3.40.50.40">
    <property type="match status" value="1"/>
</dbReference>
<dbReference type="InterPro" id="IPR006034">
    <property type="entry name" value="Asparaginase/glutaminase-like"/>
</dbReference>
<dbReference type="InterPro" id="IPR020827">
    <property type="entry name" value="Asparaginase/glutaminase_AS1"/>
</dbReference>
<dbReference type="InterPro" id="IPR037152">
    <property type="entry name" value="L-asparaginase_N_sf"/>
</dbReference>
<keyword evidence="9" id="KW-1185">Reference proteome</keyword>
<dbReference type="GO" id="GO:0004067">
    <property type="term" value="F:asparaginase activity"/>
    <property type="evidence" value="ECO:0007669"/>
    <property type="project" value="UniProtKB-UniRule"/>
</dbReference>
<protein>
    <submittedName>
        <fullName evidence="8">L-asparaginase</fullName>
        <ecNumber evidence="8">3.5.1.1</ecNumber>
    </submittedName>
</protein>
<dbReference type="Pfam" id="PF17763">
    <property type="entry name" value="Asparaginase_C"/>
    <property type="match status" value="1"/>
</dbReference>
<dbReference type="InterPro" id="IPR036152">
    <property type="entry name" value="Asp/glu_Ase-like_sf"/>
</dbReference>
<name>A0A841GXC9_9BACT</name>
<dbReference type="PROSITE" id="PS00917">
    <property type="entry name" value="ASN_GLN_ASE_2"/>
    <property type="match status" value="1"/>
</dbReference>
<dbReference type="PANTHER" id="PTHR11707:SF28">
    <property type="entry name" value="60 KDA LYSOPHOSPHOLIPASE"/>
    <property type="match status" value="1"/>
</dbReference>
<dbReference type="SMART" id="SM00870">
    <property type="entry name" value="Asparaginase"/>
    <property type="match status" value="1"/>
</dbReference>
<dbReference type="InterPro" id="IPR040919">
    <property type="entry name" value="Asparaginase_C"/>
</dbReference>
<dbReference type="CDD" id="cd08964">
    <property type="entry name" value="L-asparaginase_II"/>
    <property type="match status" value="1"/>
</dbReference>
<evidence type="ECO:0000256" key="4">
    <source>
        <dbReference type="PROSITE-ProRule" id="PRU10099"/>
    </source>
</evidence>
<dbReference type="AlphaFoldDB" id="A0A841GXC9"/>
<dbReference type="EMBL" id="JACHIA010000003">
    <property type="protein sequence ID" value="MBB6069976.1"/>
    <property type="molecule type" value="Genomic_DNA"/>
</dbReference>
<dbReference type="InterPro" id="IPR027475">
    <property type="entry name" value="Asparaginase/glutaminase_AS2"/>
</dbReference>
<dbReference type="EC" id="3.5.1.1" evidence="8"/>
<dbReference type="Gene3D" id="3.40.50.1170">
    <property type="entry name" value="L-asparaginase, N-terminal domain"/>
    <property type="match status" value="1"/>
</dbReference>
<dbReference type="PIRSF" id="PIRSF001220">
    <property type="entry name" value="L-ASNase_gatD"/>
    <property type="match status" value="1"/>
</dbReference>
<evidence type="ECO:0000256" key="5">
    <source>
        <dbReference type="PROSITE-ProRule" id="PRU10100"/>
    </source>
</evidence>
<dbReference type="SUPFAM" id="SSF53774">
    <property type="entry name" value="Glutaminase/Asparaginase"/>
    <property type="match status" value="1"/>
</dbReference>
<organism evidence="8 9">
    <name type="scientific">Longimicrobium terrae</name>
    <dbReference type="NCBI Taxonomy" id="1639882"/>
    <lineage>
        <taxon>Bacteria</taxon>
        <taxon>Pseudomonadati</taxon>
        <taxon>Gemmatimonadota</taxon>
        <taxon>Longimicrobiia</taxon>
        <taxon>Longimicrobiales</taxon>
        <taxon>Longimicrobiaceae</taxon>
        <taxon>Longimicrobium</taxon>
    </lineage>
</organism>
<sequence>MADPGNRPRILLLATGGTISMQVDAERGGAVPRLTGGQILAAVPGAEKIAELEVREFGRYPGPHMTIERMWELRAAVMRGLADGFDGVVVTHGTDTIEETAYLLDRSIPSDAPVVITGAMRNSSELSWDGPANLMAALQVATSREAAGRGTMVVMDEEIVQGAEVVKTHTEAAGTFRSPNWGPLGVTDKGIALFYRESRRKATLAPDTPATPVDLVKIVAGADARLVESSLDTGARGIVLEALGRGNVPVAVVPGIRRWVDAGRPVVITSRSLRGRVLDTYAYPGGGHELREMGAIFGDHMTGQQARIELMLAVGVHGGDVAAIRSVVEAGRYAD</sequence>